<dbReference type="VEuPathDB" id="FungiDB:KRP22_2760"/>
<evidence type="ECO:0000313" key="3">
    <source>
        <dbReference type="Proteomes" id="UP000005238"/>
    </source>
</evidence>
<dbReference type="OMA" id="WIIATEY"/>
<dbReference type="AlphaFoldDB" id="H3H0N5"/>
<keyword evidence="3" id="KW-1185">Reference proteome</keyword>
<sequence length="404" mass="45346">MASSFLSPPNRYSLSDAVIGSVVQRAGPLYSRLGFTDESDSRAVQSYTKPRHTFSVGHADSYSPDALPSKRTDKYQPKCLIGQKRLPDLDSLADITTKRPVNMVQVIAEREQEQLPPQPVLRRKMRVSASRRERCRINQARYRKRQRKHAEDLDEGIRKVQEEIENLEAQRQKILRCAPTNESVWVVATEYFRLFRYGYMTPMEVLESPAPSSLASGGINAKRFQRPEQSHAQLDFLKATMASDVTDGSVCGAEALLEHWKLLSVNCGNVQVQVKRLEQVAADCLLASTTTSVTLTENTLRGVFPHLVVDQDTNDDKETVSKPLSLAQKLLNQRLVLRGSVRFDWDASTGRVVRLESMMDLLTPMLRLLGSLEDVATVFDKALVTLEGNFMKTEKASDSSDVSN</sequence>
<evidence type="ECO:0000256" key="1">
    <source>
        <dbReference type="SAM" id="Coils"/>
    </source>
</evidence>
<reference evidence="2" key="2">
    <citation type="submission" date="2015-06" db="UniProtKB">
        <authorList>
            <consortium name="EnsemblProtists"/>
        </authorList>
    </citation>
    <scope>IDENTIFICATION</scope>
    <source>
        <strain evidence="2">Pr102</strain>
    </source>
</reference>
<keyword evidence="1" id="KW-0175">Coiled coil</keyword>
<evidence type="ECO:0000313" key="2">
    <source>
        <dbReference type="EnsemblProtists" id="Phyra83734"/>
    </source>
</evidence>
<dbReference type="EnsemblProtists" id="Phyra83734">
    <property type="protein sequence ID" value="Phyra83734"/>
    <property type="gene ID" value="Phyra83734"/>
</dbReference>
<dbReference type="eggNOG" id="ENOG502R9ID">
    <property type="taxonomic scope" value="Eukaryota"/>
</dbReference>
<feature type="coiled-coil region" evidence="1">
    <location>
        <begin position="143"/>
        <end position="177"/>
    </location>
</feature>
<name>H3H0N5_PHYRM</name>
<dbReference type="VEuPathDB" id="FungiDB:KRP23_3985"/>
<dbReference type="CDD" id="cd14686">
    <property type="entry name" value="bZIP"/>
    <property type="match status" value="1"/>
</dbReference>
<dbReference type="InParanoid" id="H3H0N5"/>
<protein>
    <recommendedName>
        <fullName evidence="4">BZIP domain-containing protein</fullName>
    </recommendedName>
</protein>
<dbReference type="EMBL" id="DS566092">
    <property type="status" value="NOT_ANNOTATED_CDS"/>
    <property type="molecule type" value="Genomic_DNA"/>
</dbReference>
<dbReference type="HOGENOM" id="CLU_051444_2_0_1"/>
<proteinExistence type="predicted"/>
<accession>H3H0N5</accession>
<dbReference type="VEuPathDB" id="FungiDB:KRP23_5153"/>
<organism evidence="2 3">
    <name type="scientific">Phytophthora ramorum</name>
    <name type="common">Sudden oak death agent</name>
    <dbReference type="NCBI Taxonomy" id="164328"/>
    <lineage>
        <taxon>Eukaryota</taxon>
        <taxon>Sar</taxon>
        <taxon>Stramenopiles</taxon>
        <taxon>Oomycota</taxon>
        <taxon>Peronosporomycetes</taxon>
        <taxon>Peronosporales</taxon>
        <taxon>Peronosporaceae</taxon>
        <taxon>Phytophthora</taxon>
    </lineage>
</organism>
<dbReference type="Proteomes" id="UP000005238">
    <property type="component" value="Unassembled WGS sequence"/>
</dbReference>
<reference evidence="3" key="1">
    <citation type="journal article" date="2006" name="Science">
        <title>Phytophthora genome sequences uncover evolutionary origins and mechanisms of pathogenesis.</title>
        <authorList>
            <person name="Tyler B.M."/>
            <person name="Tripathy S."/>
            <person name="Zhang X."/>
            <person name="Dehal P."/>
            <person name="Jiang R.H."/>
            <person name="Aerts A."/>
            <person name="Arredondo F.D."/>
            <person name="Baxter L."/>
            <person name="Bensasson D."/>
            <person name="Beynon J.L."/>
            <person name="Chapman J."/>
            <person name="Damasceno C.M."/>
            <person name="Dorrance A.E."/>
            <person name="Dou D."/>
            <person name="Dickerman A.W."/>
            <person name="Dubchak I.L."/>
            <person name="Garbelotto M."/>
            <person name="Gijzen M."/>
            <person name="Gordon S.G."/>
            <person name="Govers F."/>
            <person name="Grunwald N.J."/>
            <person name="Huang W."/>
            <person name="Ivors K.L."/>
            <person name="Jones R.W."/>
            <person name="Kamoun S."/>
            <person name="Krampis K."/>
            <person name="Lamour K.H."/>
            <person name="Lee M.K."/>
            <person name="McDonald W.H."/>
            <person name="Medina M."/>
            <person name="Meijer H.J."/>
            <person name="Nordberg E.K."/>
            <person name="Maclean D.J."/>
            <person name="Ospina-Giraldo M.D."/>
            <person name="Morris P.F."/>
            <person name="Phuntumart V."/>
            <person name="Putnam N.H."/>
            <person name="Rash S."/>
            <person name="Rose J.K."/>
            <person name="Sakihama Y."/>
            <person name="Salamov A.A."/>
            <person name="Savidor A."/>
            <person name="Scheuring C.F."/>
            <person name="Smith B.M."/>
            <person name="Sobral B.W."/>
            <person name="Terry A."/>
            <person name="Torto-Alalibo T.A."/>
            <person name="Win J."/>
            <person name="Xu Z."/>
            <person name="Zhang H."/>
            <person name="Grigoriev I.V."/>
            <person name="Rokhsar D.S."/>
            <person name="Boore J.L."/>
        </authorList>
    </citation>
    <scope>NUCLEOTIDE SEQUENCE [LARGE SCALE GENOMIC DNA]</scope>
    <source>
        <strain evidence="3">Pr102</strain>
    </source>
</reference>
<evidence type="ECO:0008006" key="4">
    <source>
        <dbReference type="Google" id="ProtNLM"/>
    </source>
</evidence>